<dbReference type="STRING" id="1619234.SAMN05421730_1001533"/>
<evidence type="ECO:0000256" key="3">
    <source>
        <dbReference type="ARBA" id="ARBA00012438"/>
    </source>
</evidence>
<comment type="subcellular location">
    <subcellularLocation>
        <location evidence="2">Cell membrane</location>
        <topology evidence="2">Multi-pass membrane protein</topology>
    </subcellularLocation>
</comment>
<dbReference type="Gene3D" id="6.10.340.10">
    <property type="match status" value="1"/>
</dbReference>
<evidence type="ECO:0000256" key="1">
    <source>
        <dbReference type="ARBA" id="ARBA00000085"/>
    </source>
</evidence>
<dbReference type="InterPro" id="IPR005467">
    <property type="entry name" value="His_kinase_dom"/>
</dbReference>
<feature type="domain" description="Histidine kinase" evidence="15">
    <location>
        <begin position="244"/>
        <end position="460"/>
    </location>
</feature>
<keyword evidence="4" id="KW-1003">Cell membrane</keyword>
<dbReference type="SMART" id="SM00304">
    <property type="entry name" value="HAMP"/>
    <property type="match status" value="1"/>
</dbReference>
<dbReference type="SUPFAM" id="SSF47384">
    <property type="entry name" value="Homodimeric domain of signal transducing histidine kinase"/>
    <property type="match status" value="1"/>
</dbReference>
<evidence type="ECO:0000259" key="16">
    <source>
        <dbReference type="PROSITE" id="PS50885"/>
    </source>
</evidence>
<dbReference type="CDD" id="cd06225">
    <property type="entry name" value="HAMP"/>
    <property type="match status" value="1"/>
</dbReference>
<proteinExistence type="predicted"/>
<keyword evidence="9 17" id="KW-0418">Kinase</keyword>
<evidence type="ECO:0000256" key="14">
    <source>
        <dbReference type="SAM" id="Phobius"/>
    </source>
</evidence>
<name>A0A1D3TPU5_9FIRM</name>
<evidence type="ECO:0000256" key="13">
    <source>
        <dbReference type="ARBA" id="ARBA00023136"/>
    </source>
</evidence>
<dbReference type="GO" id="GO:0005524">
    <property type="term" value="F:ATP binding"/>
    <property type="evidence" value="ECO:0007669"/>
    <property type="project" value="UniProtKB-KW"/>
</dbReference>
<dbReference type="EMBL" id="FMKA01000001">
    <property type="protein sequence ID" value="SCP95395.1"/>
    <property type="molecule type" value="Genomic_DNA"/>
</dbReference>
<protein>
    <recommendedName>
        <fullName evidence="3">histidine kinase</fullName>
        <ecNumber evidence="3">2.7.13.3</ecNumber>
    </recommendedName>
</protein>
<evidence type="ECO:0000256" key="11">
    <source>
        <dbReference type="ARBA" id="ARBA00022989"/>
    </source>
</evidence>
<dbReference type="InterPro" id="IPR003660">
    <property type="entry name" value="HAMP_dom"/>
</dbReference>
<dbReference type="PROSITE" id="PS50109">
    <property type="entry name" value="HIS_KIN"/>
    <property type="match status" value="1"/>
</dbReference>
<evidence type="ECO:0000313" key="17">
    <source>
        <dbReference type="EMBL" id="SCP95395.1"/>
    </source>
</evidence>
<keyword evidence="11 14" id="KW-1133">Transmembrane helix</keyword>
<evidence type="ECO:0000256" key="10">
    <source>
        <dbReference type="ARBA" id="ARBA00022840"/>
    </source>
</evidence>
<gene>
    <name evidence="17" type="ORF">SAMN05421730_1001533</name>
</gene>
<evidence type="ECO:0000256" key="4">
    <source>
        <dbReference type="ARBA" id="ARBA00022475"/>
    </source>
</evidence>
<dbReference type="SUPFAM" id="SSF55874">
    <property type="entry name" value="ATPase domain of HSP90 chaperone/DNA topoisomerase II/histidine kinase"/>
    <property type="match status" value="1"/>
</dbReference>
<keyword evidence="5" id="KW-0597">Phosphoprotein</keyword>
<keyword evidence="13 14" id="KW-0472">Membrane</keyword>
<feature type="transmembrane region" description="Helical" evidence="14">
    <location>
        <begin position="164"/>
        <end position="182"/>
    </location>
</feature>
<evidence type="ECO:0000256" key="6">
    <source>
        <dbReference type="ARBA" id="ARBA00022679"/>
    </source>
</evidence>
<dbReference type="Gene3D" id="3.30.565.10">
    <property type="entry name" value="Histidine kinase-like ATPase, C-terminal domain"/>
    <property type="match status" value="1"/>
</dbReference>
<evidence type="ECO:0000256" key="12">
    <source>
        <dbReference type="ARBA" id="ARBA00023012"/>
    </source>
</evidence>
<keyword evidence="10" id="KW-0067">ATP-binding</keyword>
<accession>A0A1D3TPU5</accession>
<dbReference type="Pfam" id="PF00512">
    <property type="entry name" value="HisKA"/>
    <property type="match status" value="1"/>
</dbReference>
<dbReference type="Gene3D" id="1.10.287.130">
    <property type="match status" value="1"/>
</dbReference>
<evidence type="ECO:0000256" key="2">
    <source>
        <dbReference type="ARBA" id="ARBA00004651"/>
    </source>
</evidence>
<evidence type="ECO:0000313" key="18">
    <source>
        <dbReference type="Proteomes" id="UP000199315"/>
    </source>
</evidence>
<evidence type="ECO:0000256" key="8">
    <source>
        <dbReference type="ARBA" id="ARBA00022741"/>
    </source>
</evidence>
<dbReference type="Pfam" id="PF00672">
    <property type="entry name" value="HAMP"/>
    <property type="match status" value="1"/>
</dbReference>
<dbReference type="InterPro" id="IPR050398">
    <property type="entry name" value="HssS/ArlS-like"/>
</dbReference>
<dbReference type="PROSITE" id="PS50885">
    <property type="entry name" value="HAMP"/>
    <property type="match status" value="1"/>
</dbReference>
<evidence type="ECO:0000256" key="9">
    <source>
        <dbReference type="ARBA" id="ARBA00022777"/>
    </source>
</evidence>
<dbReference type="SMART" id="SM00388">
    <property type="entry name" value="HisKA"/>
    <property type="match status" value="1"/>
</dbReference>
<organism evidence="17 18">
    <name type="scientific">Anaerobium acetethylicum</name>
    <dbReference type="NCBI Taxonomy" id="1619234"/>
    <lineage>
        <taxon>Bacteria</taxon>
        <taxon>Bacillati</taxon>
        <taxon>Bacillota</taxon>
        <taxon>Clostridia</taxon>
        <taxon>Lachnospirales</taxon>
        <taxon>Lachnospiraceae</taxon>
        <taxon>Anaerobium</taxon>
    </lineage>
</organism>
<dbReference type="GO" id="GO:0005886">
    <property type="term" value="C:plasma membrane"/>
    <property type="evidence" value="ECO:0007669"/>
    <property type="project" value="UniProtKB-SubCell"/>
</dbReference>
<dbReference type="SMART" id="SM00387">
    <property type="entry name" value="HATPase_c"/>
    <property type="match status" value="1"/>
</dbReference>
<dbReference type="AlphaFoldDB" id="A0A1D3TPU5"/>
<dbReference type="InterPro" id="IPR003594">
    <property type="entry name" value="HATPase_dom"/>
</dbReference>
<reference evidence="17 18" key="1">
    <citation type="submission" date="2016-09" db="EMBL/GenBank/DDBJ databases">
        <authorList>
            <person name="Capua I."/>
            <person name="De Benedictis P."/>
            <person name="Joannis T."/>
            <person name="Lombin L.H."/>
            <person name="Cattoli G."/>
        </authorList>
    </citation>
    <scope>NUCLEOTIDE SEQUENCE [LARGE SCALE GENOMIC DNA]</scope>
    <source>
        <strain evidence="17 18">GluBS11</strain>
    </source>
</reference>
<keyword evidence="12" id="KW-0902">Two-component regulatory system</keyword>
<dbReference type="SUPFAM" id="SSF158472">
    <property type="entry name" value="HAMP domain-like"/>
    <property type="match status" value="1"/>
</dbReference>
<dbReference type="InterPro" id="IPR003661">
    <property type="entry name" value="HisK_dim/P_dom"/>
</dbReference>
<dbReference type="InterPro" id="IPR036890">
    <property type="entry name" value="HATPase_C_sf"/>
</dbReference>
<dbReference type="PANTHER" id="PTHR45528">
    <property type="entry name" value="SENSOR HISTIDINE KINASE CPXA"/>
    <property type="match status" value="1"/>
</dbReference>
<evidence type="ECO:0000259" key="15">
    <source>
        <dbReference type="PROSITE" id="PS50109"/>
    </source>
</evidence>
<evidence type="ECO:0000256" key="7">
    <source>
        <dbReference type="ARBA" id="ARBA00022692"/>
    </source>
</evidence>
<dbReference type="FunFam" id="1.10.287.130:FF:000001">
    <property type="entry name" value="Two-component sensor histidine kinase"/>
    <property type="match status" value="1"/>
</dbReference>
<evidence type="ECO:0000256" key="5">
    <source>
        <dbReference type="ARBA" id="ARBA00022553"/>
    </source>
</evidence>
<dbReference type="Proteomes" id="UP000199315">
    <property type="component" value="Unassembled WGS sequence"/>
</dbReference>
<dbReference type="InterPro" id="IPR036097">
    <property type="entry name" value="HisK_dim/P_sf"/>
</dbReference>
<sequence length="465" mass="52536">MMLLVALSIAFMWIGQIFLFEKNYLNSKIAEVQSYIQTYVEDLEKKDLAGNDQLLLSLSKSINGKMLLIDGDGKLIALYSIGHKISDEESMASMSESMKYVERSEEYQQVLQGKSYNKIIRYNADPIVLEIGIPVFYNDRQASVILYQTLDQLHIALRINRNQLVTLSIILTLVAAMLAALLSRHFVKPIRIIKSTVDRLAKGELTATPGLSMNDELGQLSDSVEELSQALQRVDILRKEVIANVSHELRSPLALVRGYSEMVRDINWKDDEKRNDNLNLIIQEAGRMSEMVSDIMDYSQLQAGYVKLKMDWYNLYEIVESEIAHCEQNAAEYGITIRLASTLNDIPIHADAMKICQVMRNLLNNAINHTADGGMIDVVIEKLSNKTRVSVINPGEPIPAEDRAIIWERYQRSQHHGGRNKGTGIGLSIVSTFLKDHDMHYGVDCEDGLTTFWFECPDSDNICGN</sequence>
<dbReference type="PANTHER" id="PTHR45528:SF1">
    <property type="entry name" value="SENSOR HISTIDINE KINASE CPXA"/>
    <property type="match status" value="1"/>
</dbReference>
<comment type="catalytic activity">
    <reaction evidence="1">
        <text>ATP + protein L-histidine = ADP + protein N-phospho-L-histidine.</text>
        <dbReference type="EC" id="2.7.13.3"/>
    </reaction>
</comment>
<dbReference type="Pfam" id="PF02518">
    <property type="entry name" value="HATPase_c"/>
    <property type="match status" value="1"/>
</dbReference>
<dbReference type="EC" id="2.7.13.3" evidence="3"/>
<keyword evidence="7 14" id="KW-0812">Transmembrane</keyword>
<keyword evidence="6" id="KW-0808">Transferase</keyword>
<dbReference type="CDD" id="cd00082">
    <property type="entry name" value="HisKA"/>
    <property type="match status" value="1"/>
</dbReference>
<keyword evidence="8" id="KW-0547">Nucleotide-binding</keyword>
<feature type="domain" description="HAMP" evidence="16">
    <location>
        <begin position="184"/>
        <end position="236"/>
    </location>
</feature>
<keyword evidence="18" id="KW-1185">Reference proteome</keyword>
<dbReference type="GO" id="GO:0000155">
    <property type="term" value="F:phosphorelay sensor kinase activity"/>
    <property type="evidence" value="ECO:0007669"/>
    <property type="project" value="InterPro"/>
</dbReference>